<feature type="domain" description="Ketoreductase" evidence="3">
    <location>
        <begin position="3"/>
        <end position="201"/>
    </location>
</feature>
<dbReference type="InterPro" id="IPR036291">
    <property type="entry name" value="NAD(P)-bd_dom_sf"/>
</dbReference>
<accession>A0A1J7BDJ8</accession>
<dbReference type="InterPro" id="IPR020904">
    <property type="entry name" value="Sc_DH/Rdtase_CS"/>
</dbReference>
<comment type="similarity">
    <text evidence="1">Belongs to the short-chain dehydrogenases/reductases (SDR) family.</text>
</comment>
<dbReference type="STRING" id="1428644.BIV57_14560"/>
<dbReference type="PRINTS" id="PR00081">
    <property type="entry name" value="GDHRDH"/>
</dbReference>
<evidence type="ECO:0000259" key="3">
    <source>
        <dbReference type="SMART" id="SM00822"/>
    </source>
</evidence>
<sequence length="229" mass="24568">MTATHLITGGASGIGAALVERLHDRGDILHLLVRTPARAEQVTARWPRVHAHVADLNHPDRLAEELDGRLPERLDSVVHCAGVIVLGDIADQSVEQWKVTLAVNLAAPAELTRLTLPAVREAGGHVVFVNSGAGLRANPAWGSYAASKFGLRALADALRGEEHGNGVRVTTVYPGRTATAMQEETHRQEGKDYDPSKWIAAESIATAVLTALDMPRDAEITDINVRPGR</sequence>
<dbReference type="GO" id="GO:0016020">
    <property type="term" value="C:membrane"/>
    <property type="evidence" value="ECO:0007669"/>
    <property type="project" value="TreeGrafter"/>
</dbReference>
<dbReference type="SUPFAM" id="SSF51735">
    <property type="entry name" value="NAD(P)-binding Rossmann-fold domains"/>
    <property type="match status" value="1"/>
</dbReference>
<dbReference type="OrthoDB" id="158573at2"/>
<dbReference type="PANTHER" id="PTHR44196">
    <property type="entry name" value="DEHYDROGENASE/REDUCTASE SDR FAMILY MEMBER 7B"/>
    <property type="match status" value="1"/>
</dbReference>
<evidence type="ECO:0000313" key="5">
    <source>
        <dbReference type="Proteomes" id="UP000243342"/>
    </source>
</evidence>
<keyword evidence="5" id="KW-1185">Reference proteome</keyword>
<proteinExistence type="inferred from homology"/>
<name>A0A1J7BDJ8_9ACTN</name>
<keyword evidence="2" id="KW-0560">Oxidoreductase</keyword>
<dbReference type="Gene3D" id="3.40.50.720">
    <property type="entry name" value="NAD(P)-binding Rossmann-like Domain"/>
    <property type="match status" value="1"/>
</dbReference>
<dbReference type="NCBIfam" id="NF006073">
    <property type="entry name" value="PRK08219.1"/>
    <property type="match status" value="1"/>
</dbReference>
<dbReference type="GO" id="GO:0016491">
    <property type="term" value="F:oxidoreductase activity"/>
    <property type="evidence" value="ECO:0007669"/>
    <property type="project" value="UniProtKB-KW"/>
</dbReference>
<dbReference type="SMART" id="SM00822">
    <property type="entry name" value="PKS_KR"/>
    <property type="match status" value="1"/>
</dbReference>
<organism evidence="4 5">
    <name type="scientific">Mangrovactinospora gilvigrisea</name>
    <dbReference type="NCBI Taxonomy" id="1428644"/>
    <lineage>
        <taxon>Bacteria</taxon>
        <taxon>Bacillati</taxon>
        <taxon>Actinomycetota</taxon>
        <taxon>Actinomycetes</taxon>
        <taxon>Kitasatosporales</taxon>
        <taxon>Streptomycetaceae</taxon>
        <taxon>Mangrovactinospora</taxon>
    </lineage>
</organism>
<reference evidence="4 5" key="1">
    <citation type="submission" date="2016-10" db="EMBL/GenBank/DDBJ databases">
        <title>Genome sequence of Streptomyces gilvigriseus MUSC 26.</title>
        <authorList>
            <person name="Lee L.-H."/>
            <person name="Ser H.-L."/>
        </authorList>
    </citation>
    <scope>NUCLEOTIDE SEQUENCE [LARGE SCALE GENOMIC DNA]</scope>
    <source>
        <strain evidence="4 5">MUSC 26</strain>
    </source>
</reference>
<dbReference type="RefSeq" id="WP_071657282.1">
    <property type="nucleotide sequence ID" value="NZ_MLCF01000077.1"/>
</dbReference>
<dbReference type="Pfam" id="PF00106">
    <property type="entry name" value="adh_short"/>
    <property type="match status" value="1"/>
</dbReference>
<gene>
    <name evidence="4" type="ORF">BIV57_14560</name>
</gene>
<protein>
    <submittedName>
        <fullName evidence="4">Short chain dehydrogenase</fullName>
    </submittedName>
</protein>
<evidence type="ECO:0000256" key="2">
    <source>
        <dbReference type="ARBA" id="ARBA00023002"/>
    </source>
</evidence>
<dbReference type="PANTHER" id="PTHR44196:SF1">
    <property type="entry name" value="DEHYDROGENASE_REDUCTASE SDR FAMILY MEMBER 7B"/>
    <property type="match status" value="1"/>
</dbReference>
<evidence type="ECO:0000256" key="1">
    <source>
        <dbReference type="ARBA" id="ARBA00006484"/>
    </source>
</evidence>
<dbReference type="EMBL" id="MLCF01000077">
    <property type="protein sequence ID" value="OIV36755.1"/>
    <property type="molecule type" value="Genomic_DNA"/>
</dbReference>
<dbReference type="PROSITE" id="PS00061">
    <property type="entry name" value="ADH_SHORT"/>
    <property type="match status" value="1"/>
</dbReference>
<evidence type="ECO:0000313" key="4">
    <source>
        <dbReference type="EMBL" id="OIV36755.1"/>
    </source>
</evidence>
<comment type="caution">
    <text evidence="4">The sequence shown here is derived from an EMBL/GenBank/DDBJ whole genome shotgun (WGS) entry which is preliminary data.</text>
</comment>
<dbReference type="InterPro" id="IPR002347">
    <property type="entry name" value="SDR_fam"/>
</dbReference>
<dbReference type="AlphaFoldDB" id="A0A1J7BDJ8"/>
<dbReference type="InterPro" id="IPR057326">
    <property type="entry name" value="KR_dom"/>
</dbReference>
<dbReference type="Proteomes" id="UP000243342">
    <property type="component" value="Unassembled WGS sequence"/>
</dbReference>